<organism evidence="1 2">
    <name type="scientific">Robertmurraya siralis</name>
    <dbReference type="NCBI Taxonomy" id="77777"/>
    <lineage>
        <taxon>Bacteria</taxon>
        <taxon>Bacillati</taxon>
        <taxon>Bacillota</taxon>
        <taxon>Bacilli</taxon>
        <taxon>Bacillales</taxon>
        <taxon>Bacillaceae</taxon>
        <taxon>Robertmurraya</taxon>
    </lineage>
</organism>
<evidence type="ECO:0000313" key="1">
    <source>
        <dbReference type="EMBL" id="GIN60749.1"/>
    </source>
</evidence>
<comment type="caution">
    <text evidence="1">The sequence shown here is derived from an EMBL/GenBank/DDBJ whole genome shotgun (WGS) entry which is preliminary data.</text>
</comment>
<protein>
    <submittedName>
        <fullName evidence="1">Uncharacterized protein</fullName>
    </submittedName>
</protein>
<name>A0A919WFF5_9BACI</name>
<dbReference type="Proteomes" id="UP000682111">
    <property type="component" value="Unassembled WGS sequence"/>
</dbReference>
<evidence type="ECO:0000313" key="2">
    <source>
        <dbReference type="Proteomes" id="UP000682111"/>
    </source>
</evidence>
<reference evidence="1" key="1">
    <citation type="submission" date="2021-03" db="EMBL/GenBank/DDBJ databases">
        <title>Antimicrobial resistance genes in bacteria isolated from Japanese honey, and their potential for conferring macrolide and lincosamide resistance in the American foulbrood pathogen Paenibacillus larvae.</title>
        <authorList>
            <person name="Okamoto M."/>
            <person name="Kumagai M."/>
            <person name="Kanamori H."/>
            <person name="Takamatsu D."/>
        </authorList>
    </citation>
    <scope>NUCLEOTIDE SEQUENCE</scope>
    <source>
        <strain evidence="1">J27TS8</strain>
    </source>
</reference>
<proteinExistence type="predicted"/>
<accession>A0A919WFF5</accession>
<sequence length="216" mass="25273">MFLTYVEIDKEYLLRPVYNNMKTALLNSPIDYTIGVKIPLRLLTTSFLIKCKRAKIPAIFVEVEDEWELKEVPWGWLREAMFPYNSPLIPVFVAETEKQRIQAEVYWQELLYIEKIPFIGHELKENVPISREDLCKLGIYPVKSGLHHGGEVSYNLYLKDDLENEICEKELFMQLNERLLVTVHKGMVIRAGKDVQFRPGFGEYVVIKTPAFFKVN</sequence>
<keyword evidence="2" id="KW-1185">Reference proteome</keyword>
<dbReference type="EMBL" id="BORC01000001">
    <property type="protein sequence ID" value="GIN60749.1"/>
    <property type="molecule type" value="Genomic_DNA"/>
</dbReference>
<gene>
    <name evidence="1" type="ORF">J27TS8_07420</name>
</gene>
<dbReference type="AlphaFoldDB" id="A0A919WFF5"/>